<evidence type="ECO:0000256" key="4">
    <source>
        <dbReference type="ARBA" id="ARBA00022846"/>
    </source>
</evidence>
<proteinExistence type="inferred from homology"/>
<dbReference type="EMBL" id="JADGJH010000329">
    <property type="protein sequence ID" value="KAJ3130997.1"/>
    <property type="molecule type" value="Genomic_DNA"/>
</dbReference>
<dbReference type="GO" id="GO:0001534">
    <property type="term" value="C:radial spoke"/>
    <property type="evidence" value="ECO:0007669"/>
    <property type="project" value="InterPro"/>
</dbReference>
<gene>
    <name evidence="11" type="primary">RSPH9</name>
    <name evidence="11" type="ORF">HK100_007029</name>
</gene>
<dbReference type="GO" id="GO:0060294">
    <property type="term" value="P:cilium movement involved in cell motility"/>
    <property type="evidence" value="ECO:0007669"/>
    <property type="project" value="InterPro"/>
</dbReference>
<dbReference type="PANTHER" id="PTHR22069">
    <property type="entry name" value="MITOCHONDRIAL RIBOSOMAL PROTEIN S18"/>
    <property type="match status" value="1"/>
</dbReference>
<evidence type="ECO:0000256" key="3">
    <source>
        <dbReference type="ARBA" id="ARBA00022794"/>
    </source>
</evidence>
<keyword evidence="12" id="KW-1185">Reference proteome</keyword>
<organism evidence="11 12">
    <name type="scientific">Physocladia obscura</name>
    <dbReference type="NCBI Taxonomy" id="109957"/>
    <lineage>
        <taxon>Eukaryota</taxon>
        <taxon>Fungi</taxon>
        <taxon>Fungi incertae sedis</taxon>
        <taxon>Chytridiomycota</taxon>
        <taxon>Chytridiomycota incertae sedis</taxon>
        <taxon>Chytridiomycetes</taxon>
        <taxon>Chytridiales</taxon>
        <taxon>Chytriomycetaceae</taxon>
        <taxon>Physocladia</taxon>
    </lineage>
</organism>
<dbReference type="GO" id="GO:0035082">
    <property type="term" value="P:axoneme assembly"/>
    <property type="evidence" value="ECO:0007669"/>
    <property type="project" value="InterPro"/>
</dbReference>
<keyword evidence="6" id="KW-0206">Cytoskeleton</keyword>
<evidence type="ECO:0000256" key="5">
    <source>
        <dbReference type="ARBA" id="ARBA00023069"/>
    </source>
</evidence>
<evidence type="ECO:0000313" key="11">
    <source>
        <dbReference type="EMBL" id="KAJ3130997.1"/>
    </source>
</evidence>
<evidence type="ECO:0000256" key="8">
    <source>
        <dbReference type="ARBA" id="ARBA00037822"/>
    </source>
</evidence>
<accession>A0AAD5XIE3</accession>
<dbReference type="AlphaFoldDB" id="A0AAD5XIE3"/>
<evidence type="ECO:0000256" key="9">
    <source>
        <dbReference type="ARBA" id="ARBA00038319"/>
    </source>
</evidence>
<dbReference type="GO" id="GO:0044458">
    <property type="term" value="P:motile cilium assembly"/>
    <property type="evidence" value="ECO:0007669"/>
    <property type="project" value="TreeGrafter"/>
</dbReference>
<keyword evidence="2" id="KW-0963">Cytoplasm</keyword>
<keyword evidence="7" id="KW-0966">Cell projection</keyword>
<dbReference type="Pfam" id="PF04712">
    <property type="entry name" value="Radial_spoke"/>
    <property type="match status" value="1"/>
</dbReference>
<evidence type="ECO:0000313" key="12">
    <source>
        <dbReference type="Proteomes" id="UP001211907"/>
    </source>
</evidence>
<comment type="caution">
    <text evidence="11">The sequence shown here is derived from an EMBL/GenBank/DDBJ whole genome shotgun (WGS) entry which is preliminary data.</text>
</comment>
<evidence type="ECO:0000256" key="2">
    <source>
        <dbReference type="ARBA" id="ARBA00022490"/>
    </source>
</evidence>
<keyword evidence="5" id="KW-0969">Cilium</keyword>
<dbReference type="InterPro" id="IPR055316">
    <property type="entry name" value="RSP9"/>
</dbReference>
<protein>
    <recommendedName>
        <fullName evidence="10">Radial spoke head protein 9 homolog</fullName>
    </recommendedName>
</protein>
<keyword evidence="3" id="KW-0970">Cilium biogenesis/degradation</keyword>
<evidence type="ECO:0000256" key="7">
    <source>
        <dbReference type="ARBA" id="ARBA00023273"/>
    </source>
</evidence>
<reference evidence="11" key="1">
    <citation type="submission" date="2020-05" db="EMBL/GenBank/DDBJ databases">
        <title>Phylogenomic resolution of chytrid fungi.</title>
        <authorList>
            <person name="Stajich J.E."/>
            <person name="Amses K."/>
            <person name="Simmons R."/>
            <person name="Seto K."/>
            <person name="Myers J."/>
            <person name="Bonds A."/>
            <person name="Quandt C.A."/>
            <person name="Barry K."/>
            <person name="Liu P."/>
            <person name="Grigoriev I."/>
            <person name="Longcore J.E."/>
            <person name="James T.Y."/>
        </authorList>
    </citation>
    <scope>NUCLEOTIDE SEQUENCE</scope>
    <source>
        <strain evidence="11">JEL0513</strain>
    </source>
</reference>
<dbReference type="PANTHER" id="PTHR22069:SF0">
    <property type="entry name" value="RADIAL SPOKE HEAD PROTEIN 9 HOMOLOG"/>
    <property type="match status" value="1"/>
</dbReference>
<name>A0AAD5XIE3_9FUNG</name>
<comment type="similarity">
    <text evidence="9">Belongs to the flagellar radial spoke RSP9 family.</text>
</comment>
<keyword evidence="4" id="KW-0282">Flagellum</keyword>
<evidence type="ECO:0000256" key="1">
    <source>
        <dbReference type="ARBA" id="ARBA00004611"/>
    </source>
</evidence>
<dbReference type="Proteomes" id="UP001211907">
    <property type="component" value="Unassembled WGS sequence"/>
</dbReference>
<evidence type="ECO:0000256" key="10">
    <source>
        <dbReference type="ARBA" id="ARBA00041080"/>
    </source>
</evidence>
<evidence type="ECO:0000256" key="6">
    <source>
        <dbReference type="ARBA" id="ARBA00023212"/>
    </source>
</evidence>
<comment type="subcellular location">
    <subcellularLocation>
        <location evidence="8">Cell projection</location>
        <location evidence="8">Kinocilium</location>
    </subcellularLocation>
    <subcellularLocation>
        <location evidence="1">Cytoplasm</location>
        <location evidence="1">Cytoskeleton</location>
        <location evidence="1">Flagellum axoneme</location>
    </subcellularLocation>
</comment>
<sequence length="130" mass="14736">MAALDLSDVPQHFSLAGITLNAQERAVMASSLKIKAEAEKLHNLCFWGKIMAIQKDYMIAQAHGSNFFDRKFFYSVDLTNWLQLPEITPEDMTIIEKITKRFTGDPGSVAVSEEDNGEEVCKNNYLKKNY</sequence>
<dbReference type="InterPro" id="IPR006802">
    <property type="entry name" value="Radial_spoke"/>
</dbReference>